<sequence>MRKTAFLKSQAIYKGFNIFVKVIIILVMLTISILPVNVQANMNVSFGNIKKDIENSTTIDSYINSRNYTEPVVLGDKLFVIWGDWNNGSYHTTVVNKDGTLTQLPNVVISPRANDNTDTVLYKGLTNGNILVYWYSESAGTGFTDTYFKIINQSGTEVVPATKINSASGSLNRFTEVAQLSNGNLAFVWATDGTNYALRRFTTSGTPVDASQLSITSLAGITGLSQYTHKIAADSAGRFMVMFSYYNPNYMGMIFANDSTTPIQVNGQNAFVIANRLSDGDAMFQFKTLANGKFLTVYRKQSTSGSSNTHTRNIYYRLYNADGTPYTNEVMIRQLHSWGEIKDIFVTDNGYFLSYFYKDSTIKTNYYEYYDNEGVFVRDYSADFIASLPTLISNDGFYAPFKDIDGNISFIINDTNGRADYDLWLLRSSQNPVSPDAPTSVTATAGNGQAVVNFTAPINDGGSAITGYTVKVYTGGVEQVALAKNGTTSPITVTGLTNGTAYTFKVIAKNSVGDSTESTATSAVTPIAPATAPDVPTSVTATAGNGQAVVNFTAPINDGGSAITGYTVKVYIGGTEQPALAKNGTASPITVTGLTNGTAYTFKVIAKNSVGDSAESVASSVVTPIAPATVPDVPTSVTATAGNGQAVVNFTAPINDGGSPITGYTVKVYAGGVEQVALAKNGTASPITVTGLTNGTAYTFKVIAKNSVGDSTESTATSAVTPIAPATVPDVPTSVTATAGNGQAVVNFTAPTNDGGSPITGYTVKVYIGGTEQPALAKNGTTSPITVTGLTNGTAYTFKVIAKNSVGDSTESTASSVVTPIAPATAPDAPTSVTATAGNGQAVVNFTAPINDGGSPITGYTVKVYTGGVEQVALAKNGTASPITVTGLTNGTAYTFKVIAKNSVGDSTESTASSAVTPIAPATVPDVPTSVTATAGNGQAVVNFTAPTNDGGSPITGYTVKVYTGGVEQVALAKNGTASPITVTGLTNGTAYTFKVIAKNSVGDSTESTASSAVTPIAPMTVPDAPTNVMAVGGNGQAIVSFDAPMNDGGSPITSYTVKVYTGGMEQPALATNGPTSPIMVTGLTNGTDYTFTVIVTNSVGDSLESLASVVITPNPAPLTDDQAVAQAALILGIGYATGDSATIVTQPLTLPTIGIEQTIISWSSSNVSIIQPDGMVIRPSYVQGDQPVTLTATIVKGSAVVSKNFTIHVKALSQTDMEAVTQAKEALEIGYTVGDSVAHVTNNLQLLTNGQVGTTISWLSSNPLVVQPNGNVIRPLINDSVVMLTATITKGNVTDTKSFVVTVKGMNIPTIPEITQPSIGENTSVDDNDAINSTSEQFMVDVQSGDGQGVSKTVVNRTRYADGTVQDRVTLTSQSVKEALEKLGENDANIIRIMLPTDAANRVQQTDIIMEQIVLALLKVGQVHLEIVADGSKIIVPQNSLQSFDQELYFRIMPVKAQTTKQQLEERAKAEASIQQLTNTDIITLLGQPMTIETNMQNRPVTLTLPLPQNVTQEQLDNLAVYIEHSDGTKEVVRGQVVDFKAGTKGIQFEVTKFSTFSILYAPVKQEQPKEEVVVEEQISTPYIKGYADGTFRPEASVTRAQMASMMARYVTDNEIPEATATFTDTATHDAKDAIEFVKETGLFKGTTETTFNPNGSITRAQMATVVARWLAENGEVANSQAKAFKDVSNNYWAAEAIAVVSAQGIMTGTSTTTFNPEGYLTRAQAVKVLNRLFERQVTATEQAPLFTDVPSNHWAFDEIQAAAK</sequence>
<dbReference type="Gene3D" id="2.60.40.10">
    <property type="entry name" value="Immunoglobulins"/>
    <property type="match status" value="7"/>
</dbReference>
<evidence type="ECO:0000313" key="6">
    <source>
        <dbReference type="EMBL" id="GLC87728.1"/>
    </source>
</evidence>
<keyword evidence="7" id="KW-1185">Reference proteome</keyword>
<dbReference type="InterPro" id="IPR001119">
    <property type="entry name" value="SLH_dom"/>
</dbReference>
<dbReference type="Proteomes" id="UP001065593">
    <property type="component" value="Unassembled WGS sequence"/>
</dbReference>
<proteinExistence type="predicted"/>
<dbReference type="Pfam" id="PF00041">
    <property type="entry name" value="fn3"/>
    <property type="match status" value="7"/>
</dbReference>
<keyword evidence="1" id="KW-0732">Signal</keyword>
<dbReference type="EMBL" id="BRZA01000001">
    <property type="protein sequence ID" value="GLC87728.1"/>
    <property type="molecule type" value="Genomic_DNA"/>
</dbReference>
<dbReference type="SMART" id="SM00060">
    <property type="entry name" value="FN3"/>
    <property type="match status" value="7"/>
</dbReference>
<feature type="domain" description="Fibronectin type-III" evidence="4">
    <location>
        <begin position="728"/>
        <end position="822"/>
    </location>
</feature>
<feature type="domain" description="SLH" evidence="5">
    <location>
        <begin position="1558"/>
        <end position="1618"/>
    </location>
</feature>
<keyword evidence="3" id="KW-0812">Transmembrane</keyword>
<evidence type="ECO:0000259" key="5">
    <source>
        <dbReference type="PROSITE" id="PS51272"/>
    </source>
</evidence>
<feature type="transmembrane region" description="Helical" evidence="3">
    <location>
        <begin position="12"/>
        <end position="34"/>
    </location>
</feature>
<dbReference type="InterPro" id="IPR013783">
    <property type="entry name" value="Ig-like_fold"/>
</dbReference>
<feature type="domain" description="Fibronectin type-III" evidence="4">
    <location>
        <begin position="826"/>
        <end position="920"/>
    </location>
</feature>
<reference evidence="6" key="1">
    <citation type="submission" date="2022-08" db="EMBL/GenBank/DDBJ databases">
        <title>Draft genome sequence of Lysinibacillus sp. strain KH24.</title>
        <authorList>
            <person name="Kanbe H."/>
            <person name="Itoh H."/>
        </authorList>
    </citation>
    <scope>NUCLEOTIDE SEQUENCE</scope>
    <source>
        <strain evidence="6">KH24</strain>
    </source>
</reference>
<accession>A0ABQ5NHG4</accession>
<keyword evidence="3" id="KW-0472">Membrane</keyword>
<dbReference type="SUPFAM" id="SSF49265">
    <property type="entry name" value="Fibronectin type III"/>
    <property type="match status" value="4"/>
</dbReference>
<feature type="domain" description="Fibronectin type-III" evidence="4">
    <location>
        <begin position="532"/>
        <end position="626"/>
    </location>
</feature>
<dbReference type="Pfam" id="PF20578">
    <property type="entry name" value="aBig_2"/>
    <property type="match status" value="2"/>
</dbReference>
<keyword evidence="3" id="KW-1133">Transmembrane helix</keyword>
<gene>
    <name evidence="6" type="ORF">LYSBPC_08550</name>
</gene>
<dbReference type="PANTHER" id="PTHR13817">
    <property type="entry name" value="TITIN"/>
    <property type="match status" value="1"/>
</dbReference>
<evidence type="ECO:0008006" key="8">
    <source>
        <dbReference type="Google" id="ProtNLM"/>
    </source>
</evidence>
<dbReference type="InterPro" id="IPR046780">
    <property type="entry name" value="aBig_2"/>
</dbReference>
<feature type="domain" description="Fibronectin type-III" evidence="4">
    <location>
        <begin position="1022"/>
        <end position="1116"/>
    </location>
</feature>
<dbReference type="Pfam" id="PF00395">
    <property type="entry name" value="SLH"/>
    <property type="match status" value="3"/>
</dbReference>
<evidence type="ECO:0000313" key="7">
    <source>
        <dbReference type="Proteomes" id="UP001065593"/>
    </source>
</evidence>
<dbReference type="RefSeq" id="WP_264987446.1">
    <property type="nucleotide sequence ID" value="NZ_BRZA01000001.1"/>
</dbReference>
<feature type="domain" description="SLH" evidence="5">
    <location>
        <begin position="1619"/>
        <end position="1681"/>
    </location>
</feature>
<dbReference type="CDD" id="cd00063">
    <property type="entry name" value="FN3"/>
    <property type="match status" value="7"/>
</dbReference>
<dbReference type="PANTHER" id="PTHR13817:SF73">
    <property type="entry name" value="FIBRONECTIN TYPE-III DOMAIN-CONTAINING PROTEIN"/>
    <property type="match status" value="1"/>
</dbReference>
<organism evidence="6 7">
    <name type="scientific">Lysinibacillus piscis</name>
    <dbReference type="NCBI Taxonomy" id="2518931"/>
    <lineage>
        <taxon>Bacteria</taxon>
        <taxon>Bacillati</taxon>
        <taxon>Bacillota</taxon>
        <taxon>Bacilli</taxon>
        <taxon>Bacillales</taxon>
        <taxon>Bacillaceae</taxon>
        <taxon>Lysinibacillus</taxon>
    </lineage>
</organism>
<comment type="caution">
    <text evidence="6">The sequence shown here is derived from an EMBL/GenBank/DDBJ whole genome shotgun (WGS) entry which is preliminary data.</text>
</comment>
<dbReference type="InterPro" id="IPR003961">
    <property type="entry name" value="FN3_dom"/>
</dbReference>
<feature type="domain" description="Fibronectin type-III" evidence="4">
    <location>
        <begin position="434"/>
        <end position="528"/>
    </location>
</feature>
<name>A0ABQ5NHG4_9BACI</name>
<keyword evidence="2" id="KW-0677">Repeat</keyword>
<evidence type="ECO:0000256" key="3">
    <source>
        <dbReference type="SAM" id="Phobius"/>
    </source>
</evidence>
<dbReference type="PROSITE" id="PS50853">
    <property type="entry name" value="FN3"/>
    <property type="match status" value="7"/>
</dbReference>
<dbReference type="PROSITE" id="PS51272">
    <property type="entry name" value="SLH"/>
    <property type="match status" value="3"/>
</dbReference>
<evidence type="ECO:0000256" key="2">
    <source>
        <dbReference type="ARBA" id="ARBA00022737"/>
    </source>
</evidence>
<protein>
    <recommendedName>
        <fullName evidence="8">Fibronectin type III domain-containing protein</fullName>
    </recommendedName>
</protein>
<feature type="domain" description="Fibronectin type-III" evidence="4">
    <location>
        <begin position="630"/>
        <end position="724"/>
    </location>
</feature>
<feature type="domain" description="SLH" evidence="5">
    <location>
        <begin position="1682"/>
        <end position="1745"/>
    </location>
</feature>
<evidence type="ECO:0000259" key="4">
    <source>
        <dbReference type="PROSITE" id="PS50853"/>
    </source>
</evidence>
<dbReference type="InterPro" id="IPR036116">
    <property type="entry name" value="FN3_sf"/>
</dbReference>
<evidence type="ECO:0000256" key="1">
    <source>
        <dbReference type="ARBA" id="ARBA00022729"/>
    </source>
</evidence>
<feature type="domain" description="Fibronectin type-III" evidence="4">
    <location>
        <begin position="924"/>
        <end position="1018"/>
    </location>
</feature>
<dbReference type="InterPro" id="IPR050964">
    <property type="entry name" value="Striated_Muscle_Regulatory"/>
</dbReference>